<evidence type="ECO:0000313" key="3">
    <source>
        <dbReference type="EMBL" id="GAA4504055.1"/>
    </source>
</evidence>
<accession>A0ABP8QKN3</accession>
<keyword evidence="4" id="KW-1185">Reference proteome</keyword>
<sequence>MLPLGGPAAHPDPKLPGFWFYLPAGLLILMPPAATRGEISMEYNTSELCDTYADLVDVVEPMFTTFGGRPSFGGVITTVKCFEANGLIRELVKEPGEGRVLLIDGGGSLRRALIDGEIAATAADNGWEGIVCYGSVREVDALAELELGLQALAAIPVGADDEDTGDTDLPVNFGGVTFLPEDHLYADTTGIILSPEPLDLE</sequence>
<comment type="similarity">
    <text evidence="2">Belongs to the RraA family.</text>
</comment>
<dbReference type="CDD" id="cd16841">
    <property type="entry name" value="RraA_family"/>
    <property type="match status" value="1"/>
</dbReference>
<dbReference type="NCBIfam" id="NF006875">
    <property type="entry name" value="PRK09372.1"/>
    <property type="match status" value="1"/>
</dbReference>
<dbReference type="Gene3D" id="3.50.30.40">
    <property type="entry name" value="Ribonuclease E inhibitor RraA/RraA-like"/>
    <property type="match status" value="1"/>
</dbReference>
<dbReference type="InterPro" id="IPR014339">
    <property type="entry name" value="RraA_gpbac"/>
</dbReference>
<reference evidence="4" key="1">
    <citation type="journal article" date="2019" name="Int. J. Syst. Evol. Microbiol.">
        <title>The Global Catalogue of Microorganisms (GCM) 10K type strain sequencing project: providing services to taxonomists for standard genome sequencing and annotation.</title>
        <authorList>
            <consortium name="The Broad Institute Genomics Platform"/>
            <consortium name="The Broad Institute Genome Sequencing Center for Infectious Disease"/>
            <person name="Wu L."/>
            <person name="Ma J."/>
        </authorList>
    </citation>
    <scope>NUCLEOTIDE SEQUENCE [LARGE SCALE GENOMIC DNA]</scope>
    <source>
        <strain evidence="4">JCM 32226</strain>
    </source>
</reference>
<name>A0ABP8QKN3_9GAMM</name>
<dbReference type="PANTHER" id="PTHR33254:SF29">
    <property type="entry name" value="REGULATOR OF RIBONUCLEASE ACTIVITY A"/>
    <property type="match status" value="1"/>
</dbReference>
<comment type="subcellular location">
    <subcellularLocation>
        <location evidence="2">Cytoplasm</location>
    </subcellularLocation>
</comment>
<dbReference type="EMBL" id="BAABFC010000029">
    <property type="protein sequence ID" value="GAA4504055.1"/>
    <property type="molecule type" value="Genomic_DNA"/>
</dbReference>
<dbReference type="Pfam" id="PF03737">
    <property type="entry name" value="RraA-like"/>
    <property type="match status" value="1"/>
</dbReference>
<dbReference type="InterPro" id="IPR005493">
    <property type="entry name" value="RraA/RraA-like"/>
</dbReference>
<organism evidence="3 4">
    <name type="scientific">Pseudaeromonas paramecii</name>
    <dbReference type="NCBI Taxonomy" id="2138166"/>
    <lineage>
        <taxon>Bacteria</taxon>
        <taxon>Pseudomonadati</taxon>
        <taxon>Pseudomonadota</taxon>
        <taxon>Gammaproteobacteria</taxon>
        <taxon>Aeromonadales</taxon>
        <taxon>Aeromonadaceae</taxon>
        <taxon>Pseudaeromonas</taxon>
    </lineage>
</organism>
<dbReference type="InterPro" id="IPR010203">
    <property type="entry name" value="RraA"/>
</dbReference>
<evidence type="ECO:0000256" key="1">
    <source>
        <dbReference type="ARBA" id="ARBA00022490"/>
    </source>
</evidence>
<dbReference type="SUPFAM" id="SSF89562">
    <property type="entry name" value="RraA-like"/>
    <property type="match status" value="1"/>
</dbReference>
<comment type="caution">
    <text evidence="3">The sequence shown here is derived from an EMBL/GenBank/DDBJ whole genome shotgun (WGS) entry which is preliminary data.</text>
</comment>
<dbReference type="HAMAP" id="MF_00471">
    <property type="entry name" value="RraA"/>
    <property type="match status" value="1"/>
</dbReference>
<comment type="function">
    <text evidence="2">Globally modulates RNA abundance by binding to RNase E (Rne) and regulating its endonucleolytic activity. Can modulate Rne action in a substrate-dependent manner by altering the composition of the degradosome. Modulates RNA-binding and helicase activities of the degradosome.</text>
</comment>
<evidence type="ECO:0000313" key="4">
    <source>
        <dbReference type="Proteomes" id="UP001501321"/>
    </source>
</evidence>
<dbReference type="Proteomes" id="UP001501321">
    <property type="component" value="Unassembled WGS sequence"/>
</dbReference>
<evidence type="ECO:0000256" key="2">
    <source>
        <dbReference type="HAMAP-Rule" id="MF_00471"/>
    </source>
</evidence>
<keyword evidence="1 2" id="KW-0963">Cytoplasm</keyword>
<dbReference type="NCBIfam" id="TIGR01935">
    <property type="entry name" value="NOT-MenG"/>
    <property type="match status" value="1"/>
</dbReference>
<proteinExistence type="inferred from homology"/>
<protein>
    <recommendedName>
        <fullName evidence="2">Regulator of ribonuclease activity A</fullName>
    </recommendedName>
</protein>
<dbReference type="InterPro" id="IPR036704">
    <property type="entry name" value="RraA/RraA-like_sf"/>
</dbReference>
<comment type="subunit">
    <text evidence="2">Homotrimer. Binds to both RNA-binding sites in the C-terminal region of Rne and to RhlB.</text>
</comment>
<gene>
    <name evidence="2 3" type="primary">rraA</name>
    <name evidence="3" type="ORF">GCM10023095_31310</name>
</gene>
<dbReference type="PANTHER" id="PTHR33254">
    <property type="entry name" value="4-HYDROXY-4-METHYL-2-OXOGLUTARATE ALDOLASE 3-RELATED"/>
    <property type="match status" value="1"/>
</dbReference>
<dbReference type="NCBIfam" id="TIGR02998">
    <property type="entry name" value="RraA_entero"/>
    <property type="match status" value="1"/>
</dbReference>